<protein>
    <submittedName>
        <fullName evidence="2">Uncharacterized protein</fullName>
    </submittedName>
</protein>
<dbReference type="Pfam" id="PF15365">
    <property type="entry name" value="PNRC"/>
    <property type="match status" value="1"/>
</dbReference>
<dbReference type="VEuPathDB" id="FungiDB:BTJ68_08832"/>
<feature type="region of interest" description="Disordered" evidence="1">
    <location>
        <begin position="94"/>
        <end position="437"/>
    </location>
</feature>
<dbReference type="Proteomes" id="UP000281468">
    <property type="component" value="Unassembled WGS sequence"/>
</dbReference>
<gene>
    <name evidence="2" type="ORF">D0862_12970</name>
</gene>
<proteinExistence type="predicted"/>
<feature type="region of interest" description="Disordered" evidence="1">
    <location>
        <begin position="1"/>
        <end position="36"/>
    </location>
</feature>
<feature type="compositionally biased region" description="Low complexity" evidence="1">
    <location>
        <begin position="233"/>
        <end position="244"/>
    </location>
</feature>
<name>A0A3M7EUX0_HORWE</name>
<evidence type="ECO:0000313" key="3">
    <source>
        <dbReference type="Proteomes" id="UP000281468"/>
    </source>
</evidence>
<dbReference type="InterPro" id="IPR028322">
    <property type="entry name" value="PNRC-like_rgn"/>
</dbReference>
<feature type="compositionally biased region" description="Polar residues" evidence="1">
    <location>
        <begin position="476"/>
        <end position="493"/>
    </location>
</feature>
<comment type="caution">
    <text evidence="2">The sequence shown here is derived from an EMBL/GenBank/DDBJ whole genome shotgun (WGS) entry which is preliminary data.</text>
</comment>
<evidence type="ECO:0000256" key="1">
    <source>
        <dbReference type="SAM" id="MobiDB-lite"/>
    </source>
</evidence>
<feature type="compositionally biased region" description="Polar residues" evidence="1">
    <location>
        <begin position="169"/>
        <end position="187"/>
    </location>
</feature>
<accession>A0A3M7EUX0</accession>
<feature type="compositionally biased region" description="Polar residues" evidence="1">
    <location>
        <begin position="399"/>
        <end position="414"/>
    </location>
</feature>
<feature type="region of interest" description="Disordered" evidence="1">
    <location>
        <begin position="510"/>
        <end position="573"/>
    </location>
</feature>
<dbReference type="AlphaFoldDB" id="A0A3M7EUX0"/>
<feature type="region of interest" description="Disordered" evidence="1">
    <location>
        <begin position="453"/>
        <end position="493"/>
    </location>
</feature>
<sequence>MRHQRRLSISQAAEAEARKPPHYMPEMPWHGDSRSLSSGISPLTHINQPLHGRRIHHHNKLPLTPTARSYKAEKTLIRQPGPVIETRASVMSESANGAVGSPLPNPNAGATQGKSQRNPAPAQKRNKGNRRNQSQPLPPLDGTISDNVTNPVASPRSKKPSKPKQSVSNEAHNQNSNMGKGNGQKTRPVSVGGPMLPATPAKEQAYAGPTFQASPAPSSLPVPKFLSRSVPNAAAARQQSMQARLEAENMGGSKEESSPEPDVVAPVQGETMQSPLDIFFQADKAEKQKTQTNDGLLSPQPAARQPPATEPRNPFAQSSKGIFLRELDGDNEDSLSPKTVPPNQRPPFNERARSSPGTVPQSPKDGQSSDAYTQSLKDLLFKHANGSPTQSSTPPPAHTQHNNPNLQSFHSPSPFNRPPSGPITPVSNAEQQQQQQHHYALHYGNRNLSPLFKTARETPNRPSNLRQEMPNGYLPPQSTQEPPRQTPRSDANSFSRDFLNQHINANYTAPFPPMPFMNDAPSGSTPAPFSQPSKSPAQGAPPDGPVDASSSRSSGPQDFEDNLRRMMKLNVAG</sequence>
<feature type="compositionally biased region" description="Polar residues" evidence="1">
    <location>
        <begin position="108"/>
        <end position="118"/>
    </location>
</feature>
<feature type="compositionally biased region" description="Polar residues" evidence="1">
    <location>
        <begin position="355"/>
        <end position="376"/>
    </location>
</feature>
<dbReference type="EMBL" id="QWIQ01000669">
    <property type="protein sequence ID" value="RMY79894.1"/>
    <property type="molecule type" value="Genomic_DNA"/>
</dbReference>
<dbReference type="GO" id="GO:0016071">
    <property type="term" value="P:mRNA metabolic process"/>
    <property type="evidence" value="ECO:0007669"/>
    <property type="project" value="UniProtKB-ARBA"/>
</dbReference>
<reference evidence="2 3" key="1">
    <citation type="journal article" date="2018" name="BMC Genomics">
        <title>Genomic evidence for intraspecific hybridization in a clonal and extremely halotolerant yeast.</title>
        <authorList>
            <person name="Gostincar C."/>
            <person name="Stajich J.E."/>
            <person name="Zupancic J."/>
            <person name="Zalar P."/>
            <person name="Gunde-Cimerman N."/>
        </authorList>
    </citation>
    <scope>NUCLEOTIDE SEQUENCE [LARGE SCALE GENOMIC DNA]</scope>
    <source>
        <strain evidence="2 3">EXF-171</strain>
    </source>
</reference>
<feature type="compositionally biased region" description="Polar residues" evidence="1">
    <location>
        <begin position="521"/>
        <end position="536"/>
    </location>
</feature>
<evidence type="ECO:0000313" key="2">
    <source>
        <dbReference type="EMBL" id="RMY79894.1"/>
    </source>
</evidence>
<organism evidence="2 3">
    <name type="scientific">Hortaea werneckii</name>
    <name type="common">Black yeast</name>
    <name type="synonym">Cladosporium werneckii</name>
    <dbReference type="NCBI Taxonomy" id="91943"/>
    <lineage>
        <taxon>Eukaryota</taxon>
        <taxon>Fungi</taxon>
        <taxon>Dikarya</taxon>
        <taxon>Ascomycota</taxon>
        <taxon>Pezizomycotina</taxon>
        <taxon>Dothideomycetes</taxon>
        <taxon>Dothideomycetidae</taxon>
        <taxon>Mycosphaerellales</taxon>
        <taxon>Teratosphaeriaceae</taxon>
        <taxon>Hortaea</taxon>
    </lineage>
</organism>